<evidence type="ECO:0000313" key="1">
    <source>
        <dbReference type="EMBL" id="GAA4209604.1"/>
    </source>
</evidence>
<accession>A0ABP8BLI5</accession>
<dbReference type="EMBL" id="BAABAQ010000020">
    <property type="protein sequence ID" value="GAA4209604.1"/>
    <property type="molecule type" value="Genomic_DNA"/>
</dbReference>
<reference evidence="2" key="1">
    <citation type="journal article" date="2019" name="Int. J. Syst. Evol. Microbiol.">
        <title>The Global Catalogue of Microorganisms (GCM) 10K type strain sequencing project: providing services to taxonomists for standard genome sequencing and annotation.</title>
        <authorList>
            <consortium name="The Broad Institute Genomics Platform"/>
            <consortium name="The Broad Institute Genome Sequencing Center for Infectious Disease"/>
            <person name="Wu L."/>
            <person name="Ma J."/>
        </authorList>
    </citation>
    <scope>NUCLEOTIDE SEQUENCE [LARGE SCALE GENOMIC DNA]</scope>
    <source>
        <strain evidence="2">JCM 17388</strain>
    </source>
</reference>
<sequence>MITRAISSIPDPQALSEHLHLAIATGELTPAGAVAFISHLAPTLTPFEARCIFRRGDHHQMACSYDLVTFKPRYGPRLRVWERVEGSEKGIPVIPEIAEKYSPDITWFTDL</sequence>
<protein>
    <submittedName>
        <fullName evidence="1">Uncharacterized protein</fullName>
    </submittedName>
</protein>
<evidence type="ECO:0000313" key="2">
    <source>
        <dbReference type="Proteomes" id="UP001501251"/>
    </source>
</evidence>
<proteinExistence type="predicted"/>
<organism evidence="1 2">
    <name type="scientific">Streptosporangium oxazolinicum</name>
    <dbReference type="NCBI Taxonomy" id="909287"/>
    <lineage>
        <taxon>Bacteria</taxon>
        <taxon>Bacillati</taxon>
        <taxon>Actinomycetota</taxon>
        <taxon>Actinomycetes</taxon>
        <taxon>Streptosporangiales</taxon>
        <taxon>Streptosporangiaceae</taxon>
        <taxon>Streptosporangium</taxon>
    </lineage>
</organism>
<name>A0ABP8BLI5_9ACTN</name>
<dbReference type="Proteomes" id="UP001501251">
    <property type="component" value="Unassembled WGS sequence"/>
</dbReference>
<comment type="caution">
    <text evidence="1">The sequence shown here is derived from an EMBL/GenBank/DDBJ whole genome shotgun (WGS) entry which is preliminary data.</text>
</comment>
<keyword evidence="2" id="KW-1185">Reference proteome</keyword>
<dbReference type="RefSeq" id="WP_344923220.1">
    <property type="nucleotide sequence ID" value="NZ_BAABAQ010000020.1"/>
</dbReference>
<gene>
    <name evidence="1" type="ORF">GCM10022252_76360</name>
</gene>